<reference evidence="5 6" key="1">
    <citation type="submission" date="2024-08" db="EMBL/GenBank/DDBJ databases">
        <authorList>
            <person name="Cucini C."/>
            <person name="Frati F."/>
        </authorList>
    </citation>
    <scope>NUCLEOTIDE SEQUENCE [LARGE SCALE GENOMIC DNA]</scope>
</reference>
<evidence type="ECO:0000259" key="4">
    <source>
        <dbReference type="PROSITE" id="PS50240"/>
    </source>
</evidence>
<evidence type="ECO:0000313" key="5">
    <source>
        <dbReference type="EMBL" id="CAL8073322.1"/>
    </source>
</evidence>
<dbReference type="SUPFAM" id="SSF50494">
    <property type="entry name" value="Trypsin-like serine proteases"/>
    <property type="match status" value="2"/>
</dbReference>
<dbReference type="InterPro" id="IPR001314">
    <property type="entry name" value="Peptidase_S1A"/>
</dbReference>
<keyword evidence="6" id="KW-1185">Reference proteome</keyword>
<dbReference type="SMART" id="SM00020">
    <property type="entry name" value="Tryp_SPc"/>
    <property type="match status" value="2"/>
</dbReference>
<dbReference type="PANTHER" id="PTHR24256">
    <property type="entry name" value="TRYPTASE-RELATED"/>
    <property type="match status" value="1"/>
</dbReference>
<protein>
    <recommendedName>
        <fullName evidence="4">Peptidase S1 domain-containing protein</fullName>
    </recommendedName>
</protein>
<dbReference type="Pfam" id="PF00089">
    <property type="entry name" value="Trypsin"/>
    <property type="match status" value="2"/>
</dbReference>
<name>A0ABP1PQE1_9HEXA</name>
<dbReference type="Gene3D" id="2.40.10.10">
    <property type="entry name" value="Trypsin-like serine proteases"/>
    <property type="match status" value="4"/>
</dbReference>
<evidence type="ECO:0000256" key="2">
    <source>
        <dbReference type="ARBA" id="ARBA00024195"/>
    </source>
</evidence>
<dbReference type="InterPro" id="IPR001254">
    <property type="entry name" value="Trypsin_dom"/>
</dbReference>
<comment type="caution">
    <text evidence="5">The sequence shown here is derived from an EMBL/GenBank/DDBJ whole genome shotgun (WGS) entry which is preliminary data.</text>
</comment>
<dbReference type="InterPro" id="IPR009003">
    <property type="entry name" value="Peptidase_S1_PA"/>
</dbReference>
<keyword evidence="1" id="KW-1015">Disulfide bond</keyword>
<dbReference type="CDD" id="cd00190">
    <property type="entry name" value="Tryp_SPc"/>
    <property type="match status" value="2"/>
</dbReference>
<dbReference type="InterPro" id="IPR043504">
    <property type="entry name" value="Peptidase_S1_PA_chymotrypsin"/>
</dbReference>
<evidence type="ECO:0000256" key="1">
    <source>
        <dbReference type="ARBA" id="ARBA00023157"/>
    </source>
</evidence>
<evidence type="ECO:0000256" key="3">
    <source>
        <dbReference type="SAM" id="SignalP"/>
    </source>
</evidence>
<accession>A0ABP1PQE1</accession>
<proteinExistence type="inferred from homology"/>
<dbReference type="EMBL" id="CAXLJM020000007">
    <property type="protein sequence ID" value="CAL8073322.1"/>
    <property type="molecule type" value="Genomic_DNA"/>
</dbReference>
<gene>
    <name evidence="5" type="ORF">ODALV1_LOCUS2579</name>
</gene>
<comment type="similarity">
    <text evidence="2">Belongs to the peptidase S1 family. CLIP subfamily.</text>
</comment>
<keyword evidence="3" id="KW-0732">Signal</keyword>
<dbReference type="InterPro" id="IPR051487">
    <property type="entry name" value="Ser/Thr_Proteases_Immune/Dev"/>
</dbReference>
<feature type="chain" id="PRO_5047242053" description="Peptidase S1 domain-containing protein" evidence="3">
    <location>
        <begin position="24"/>
        <end position="703"/>
    </location>
</feature>
<sequence>MSLNRIIPLVFIIVVNSLILVHGECTARLDEKCVSTDDCCLGTCLAGHCNDGLYKNNRDRSVVADSSEMIAAELSTGQNVDVSEHPNIDMLPSYEECGFSAPGPKRQKRIVGGRPFELGKYPWAVAIQLSQILDETTYFSCGGSLITNLSEILNITIRKKVTIGIVDRRLKTECEKNKTCAKEEFIEAEVKDWTAHESYSEANVRNDVAVIRLKHAVNFTDNIRPICLPRSEDIFKNWPDGTLTVIGWGTQNTASDEGPKKVSLRAQEIDNFLVHRSNCDRFYTRNIGHLRKSHVCAGGYPGKGDCAGDSGGSLFKQLQVGGDDGTEGMERYVQFGLVSTGAVVNCAREGKPSVYTSVMNFMPWILDNLEAKPKIVGETTIDHTKFPVDPVKEFATGFEPPVDLTKHKAAALLPKFPDCGIIVGRQDQKFPHKSNHTQHRVKRIVGGIAQNVGVFPWMVQIYSRHVTSTDHNLRCGGFLVSSRHVITGAHCVNDVRGAYAIDGVVLGNFNRLENRECIDNECNDMSIIPIEDFVAHEKLSKFSREYDVAIIKLAREVKFNRFIQPICLPLAEDMVKKAWPPGSDLKYTAAGWGRVDASSSEAVMSNILIAMNSTLESKRYCETALTRRVGTLEQSRICAGGSRPGKGECVGDTGGPMMRWVTMKGPDGNDVTRMYAFGVLSVIECAHQGAYDLDWNSITNQFI</sequence>
<dbReference type="PRINTS" id="PR00722">
    <property type="entry name" value="CHYMOTRYPSIN"/>
</dbReference>
<feature type="signal peptide" evidence="3">
    <location>
        <begin position="1"/>
        <end position="23"/>
    </location>
</feature>
<dbReference type="PROSITE" id="PS50240">
    <property type="entry name" value="TRYPSIN_DOM"/>
    <property type="match status" value="2"/>
</dbReference>
<organism evidence="5 6">
    <name type="scientific">Orchesella dallaii</name>
    <dbReference type="NCBI Taxonomy" id="48710"/>
    <lineage>
        <taxon>Eukaryota</taxon>
        <taxon>Metazoa</taxon>
        <taxon>Ecdysozoa</taxon>
        <taxon>Arthropoda</taxon>
        <taxon>Hexapoda</taxon>
        <taxon>Collembola</taxon>
        <taxon>Entomobryomorpha</taxon>
        <taxon>Entomobryoidea</taxon>
        <taxon>Orchesellidae</taxon>
        <taxon>Orchesellinae</taxon>
        <taxon>Orchesella</taxon>
    </lineage>
</organism>
<evidence type="ECO:0000313" key="6">
    <source>
        <dbReference type="Proteomes" id="UP001642540"/>
    </source>
</evidence>
<feature type="domain" description="Peptidase S1" evidence="4">
    <location>
        <begin position="444"/>
        <end position="703"/>
    </location>
</feature>
<feature type="domain" description="Peptidase S1" evidence="4">
    <location>
        <begin position="110"/>
        <end position="370"/>
    </location>
</feature>
<dbReference type="Proteomes" id="UP001642540">
    <property type="component" value="Unassembled WGS sequence"/>
</dbReference>